<dbReference type="Pfam" id="PF01055">
    <property type="entry name" value="Glyco_hydro_31_2nd"/>
    <property type="match status" value="1"/>
</dbReference>
<dbReference type="FunFam" id="3.20.20.80:FF:000053">
    <property type="entry name" value="Alpha-xylosidase YicI"/>
    <property type="match status" value="1"/>
</dbReference>
<dbReference type="InterPro" id="IPR017853">
    <property type="entry name" value="GH"/>
</dbReference>
<dbReference type="SUPFAM" id="SSF74650">
    <property type="entry name" value="Galactose mutarotase-like"/>
    <property type="match status" value="1"/>
</dbReference>
<dbReference type="Gene3D" id="2.60.40.1760">
    <property type="entry name" value="glycosyl hydrolase (family 31)"/>
    <property type="match status" value="1"/>
</dbReference>
<evidence type="ECO:0000256" key="4">
    <source>
        <dbReference type="ARBA" id="ARBA00052064"/>
    </source>
</evidence>
<dbReference type="OrthoDB" id="10070917at2759"/>
<accession>A0A1L7XFS2</accession>
<feature type="domain" description="Glycoside hydrolase family 31 N-terminal" evidence="8">
    <location>
        <begin position="78"/>
        <end position="236"/>
    </location>
</feature>
<feature type="domain" description="Glycoside hydrolase family 31 TIM barrel" evidence="7">
    <location>
        <begin position="298"/>
        <end position="615"/>
    </location>
</feature>
<evidence type="ECO:0000259" key="8">
    <source>
        <dbReference type="Pfam" id="PF13802"/>
    </source>
</evidence>
<dbReference type="GO" id="GO:0030246">
    <property type="term" value="F:carbohydrate binding"/>
    <property type="evidence" value="ECO:0007669"/>
    <property type="project" value="InterPro"/>
</dbReference>
<evidence type="ECO:0000256" key="2">
    <source>
        <dbReference type="ARBA" id="ARBA00022801"/>
    </source>
</evidence>
<evidence type="ECO:0000259" key="7">
    <source>
        <dbReference type="Pfam" id="PF01055"/>
    </source>
</evidence>
<dbReference type="AlphaFoldDB" id="A0A1L7XFS2"/>
<evidence type="ECO:0000256" key="1">
    <source>
        <dbReference type="ARBA" id="ARBA00007806"/>
    </source>
</evidence>
<dbReference type="CDD" id="cd06593">
    <property type="entry name" value="GH31_xylosidase_YicI"/>
    <property type="match status" value="1"/>
</dbReference>
<dbReference type="STRING" id="576137.A0A1L7XFS2"/>
<dbReference type="GO" id="GO:0061634">
    <property type="term" value="F:alpha-D-xyloside xylohydrolase"/>
    <property type="evidence" value="ECO:0007669"/>
    <property type="project" value="UniProtKB-EC"/>
</dbReference>
<evidence type="ECO:0000259" key="9">
    <source>
        <dbReference type="Pfam" id="PF21365"/>
    </source>
</evidence>
<keyword evidence="11" id="KW-1185">Reference proteome</keyword>
<proteinExistence type="inferred from homology"/>
<protein>
    <recommendedName>
        <fullName evidence="5">alpha-D-xyloside xylohydrolase</fullName>
        <ecNumber evidence="5">3.2.1.177</ecNumber>
    </recommendedName>
</protein>
<gene>
    <name evidence="10" type="ORF">PAC_13694</name>
</gene>
<keyword evidence="3 6" id="KW-0326">Glycosidase</keyword>
<dbReference type="Gene3D" id="2.60.40.1180">
    <property type="entry name" value="Golgi alpha-mannosidase II"/>
    <property type="match status" value="1"/>
</dbReference>
<dbReference type="SUPFAM" id="SSF51011">
    <property type="entry name" value="Glycosyl hydrolase domain"/>
    <property type="match status" value="1"/>
</dbReference>
<comment type="catalytic activity">
    <reaction evidence="4">
        <text>Hydrolysis of terminal, non-reducing alpha-D-xylose residues with release of alpha-D-xylose.</text>
        <dbReference type="EC" id="3.2.1.177"/>
    </reaction>
</comment>
<evidence type="ECO:0000313" key="10">
    <source>
        <dbReference type="EMBL" id="CZR63797.1"/>
    </source>
</evidence>
<dbReference type="InterPro" id="IPR011013">
    <property type="entry name" value="Gal_mutarotase_sf_dom"/>
</dbReference>
<evidence type="ECO:0000313" key="11">
    <source>
        <dbReference type="Proteomes" id="UP000184330"/>
    </source>
</evidence>
<dbReference type="InterPro" id="IPR025887">
    <property type="entry name" value="Glyco_hydro_31_N_dom"/>
</dbReference>
<dbReference type="Proteomes" id="UP000184330">
    <property type="component" value="Unassembled WGS sequence"/>
</dbReference>
<dbReference type="GO" id="GO:0005975">
    <property type="term" value="P:carbohydrate metabolic process"/>
    <property type="evidence" value="ECO:0007669"/>
    <property type="project" value="InterPro"/>
</dbReference>
<evidence type="ECO:0000256" key="5">
    <source>
        <dbReference type="ARBA" id="ARBA00066962"/>
    </source>
</evidence>
<dbReference type="EC" id="3.2.1.177" evidence="5"/>
<reference evidence="10 11" key="1">
    <citation type="submission" date="2016-03" db="EMBL/GenBank/DDBJ databases">
        <authorList>
            <person name="Ploux O."/>
        </authorList>
    </citation>
    <scope>NUCLEOTIDE SEQUENCE [LARGE SCALE GENOMIC DNA]</scope>
    <source>
        <strain evidence="10 11">UAMH 11012</strain>
    </source>
</reference>
<dbReference type="EMBL" id="FJOG01000024">
    <property type="protein sequence ID" value="CZR63797.1"/>
    <property type="molecule type" value="Genomic_DNA"/>
</dbReference>
<keyword evidence="2 6" id="KW-0378">Hydrolase</keyword>
<evidence type="ECO:0000256" key="3">
    <source>
        <dbReference type="ARBA" id="ARBA00023295"/>
    </source>
</evidence>
<feature type="domain" description="Glycosyl hydrolase family 31 C-terminal" evidence="9">
    <location>
        <begin position="624"/>
        <end position="708"/>
    </location>
</feature>
<dbReference type="CDD" id="cd14752">
    <property type="entry name" value="GH31_N"/>
    <property type="match status" value="1"/>
</dbReference>
<sequence>MVKFSHGCWHPAPDTIIDWAVEVVKSEAREDSLYFVTTSKPVNHRGDILNAPTLTHNISSPFDDVLLLSSTHWKAQKNVTNGPHFELFPNKQPKHAKAVSTSKAESNLSIEGGSLSAVVNTAPKSFNIDFFAGGEVLTNLGWRSVGYVKQNTTALHPKANYTDPGKGKRWVTYQLTLAVGAKVFGLGERFGPFQKNGQTVEMWNDDGGTGSELTYKNIPFFLTSAGYGVFIPSPSLISFEIQTERRTALNSLFKHQANKTGTTRINIAIPGESLSMYLIHGLTPKDIIQKYTTITGRPALPPPWTFGLWLSTSFTTDYDENTVNKFLDGMAEREIHTSVFHFDCFWMKGFEWCNFKFDEKMFPDAKGQIARIKERGNKICCWINPYIAQESEIFDEGVEGGYFIKRGDGSVWQYDFWQAGMAFVDFTNPAACKWYQSKLEALVAIGVDSFKTDFGERIPTGDTVYLEGSDPEKMHNFYPYLYNKVTFEVLENAFGKNNAALFARSATAGVQRFPVHWGGDPFSTFEAMAETLRGGLSLGLCGFGYWAHDIGGFEGNPDPGLYKRWIAFGLLSSHSRLHGSGSYRVPWLIDPTDSASLILRKFVDLKHRLIPYLYSTAITSHLTGLPMLRATFLEFPEDRSTWHLDTQYMLGSSLLVAPVFNNEGKVEYYVPKGEWYGILDGKMRTGPGYVTEVHGFESLPLLVRPGAAVVLGKGGRDIVYDWEDGYTLLINVEVGMNIEVGIPSSEADQLGKMKVELRVVEVDGKLKIAVKSGKVAAGWKAQVAGRKLKTASIDGAEVKGAFESEDTITVQQAGVTEIELVLWVSI</sequence>
<dbReference type="InterPro" id="IPR013780">
    <property type="entry name" value="Glyco_hydro_b"/>
</dbReference>
<dbReference type="Pfam" id="PF13802">
    <property type="entry name" value="Gal_mutarotas_2"/>
    <property type="match status" value="1"/>
</dbReference>
<dbReference type="Gene3D" id="3.20.20.80">
    <property type="entry name" value="Glycosidases"/>
    <property type="match status" value="1"/>
</dbReference>
<dbReference type="PANTHER" id="PTHR43053:SF4">
    <property type="entry name" value="MYOGENESIS-REGULATING GLYCOSIDASE"/>
    <property type="match status" value="1"/>
</dbReference>
<dbReference type="InterPro" id="IPR000322">
    <property type="entry name" value="Glyco_hydro_31_TIM"/>
</dbReference>
<dbReference type="SUPFAM" id="SSF51445">
    <property type="entry name" value="(Trans)glycosidases"/>
    <property type="match status" value="1"/>
</dbReference>
<dbReference type="InterPro" id="IPR048395">
    <property type="entry name" value="Glyco_hydro_31_C"/>
</dbReference>
<dbReference type="PANTHER" id="PTHR43053">
    <property type="entry name" value="GLYCOSIDASE FAMILY 31"/>
    <property type="match status" value="1"/>
</dbReference>
<organism evidence="10 11">
    <name type="scientific">Phialocephala subalpina</name>
    <dbReference type="NCBI Taxonomy" id="576137"/>
    <lineage>
        <taxon>Eukaryota</taxon>
        <taxon>Fungi</taxon>
        <taxon>Dikarya</taxon>
        <taxon>Ascomycota</taxon>
        <taxon>Pezizomycotina</taxon>
        <taxon>Leotiomycetes</taxon>
        <taxon>Helotiales</taxon>
        <taxon>Mollisiaceae</taxon>
        <taxon>Phialocephala</taxon>
        <taxon>Phialocephala fortinii species complex</taxon>
    </lineage>
</organism>
<comment type="similarity">
    <text evidence="1 6">Belongs to the glycosyl hydrolase 31 family.</text>
</comment>
<name>A0A1L7XFS2_9HELO</name>
<dbReference type="NCBIfam" id="NF007940">
    <property type="entry name" value="PRK10658.1"/>
    <property type="match status" value="1"/>
</dbReference>
<dbReference type="Pfam" id="PF21365">
    <property type="entry name" value="Glyco_hydro_31_3rd"/>
    <property type="match status" value="1"/>
</dbReference>
<dbReference type="InterPro" id="IPR050985">
    <property type="entry name" value="Alpha-glycosidase_related"/>
</dbReference>
<evidence type="ECO:0000256" key="6">
    <source>
        <dbReference type="RuleBase" id="RU361185"/>
    </source>
</evidence>